<feature type="non-terminal residue" evidence="1">
    <location>
        <position position="1"/>
    </location>
</feature>
<organism evidence="1 2">
    <name type="scientific">Linum tenue</name>
    <dbReference type="NCBI Taxonomy" id="586396"/>
    <lineage>
        <taxon>Eukaryota</taxon>
        <taxon>Viridiplantae</taxon>
        <taxon>Streptophyta</taxon>
        <taxon>Embryophyta</taxon>
        <taxon>Tracheophyta</taxon>
        <taxon>Spermatophyta</taxon>
        <taxon>Magnoliopsida</taxon>
        <taxon>eudicotyledons</taxon>
        <taxon>Gunneridae</taxon>
        <taxon>Pentapetalae</taxon>
        <taxon>rosids</taxon>
        <taxon>fabids</taxon>
        <taxon>Malpighiales</taxon>
        <taxon>Linaceae</taxon>
        <taxon>Linum</taxon>
    </lineage>
</organism>
<gene>
    <name evidence="1" type="ORF">LITE_LOCUS8492</name>
</gene>
<dbReference type="AlphaFoldDB" id="A0AAV0IB50"/>
<name>A0AAV0IB50_9ROSI</name>
<keyword evidence="2" id="KW-1185">Reference proteome</keyword>
<evidence type="ECO:0000313" key="1">
    <source>
        <dbReference type="EMBL" id="CAI0394860.1"/>
    </source>
</evidence>
<dbReference type="Proteomes" id="UP001154282">
    <property type="component" value="Unassembled WGS sequence"/>
</dbReference>
<proteinExistence type="predicted"/>
<protein>
    <submittedName>
        <fullName evidence="1">Uncharacterized protein</fullName>
    </submittedName>
</protein>
<comment type="caution">
    <text evidence="1">The sequence shown here is derived from an EMBL/GenBank/DDBJ whole genome shotgun (WGS) entry which is preliminary data.</text>
</comment>
<dbReference type="EMBL" id="CAMGYJ010000003">
    <property type="protein sequence ID" value="CAI0394860.1"/>
    <property type="molecule type" value="Genomic_DNA"/>
</dbReference>
<evidence type="ECO:0000313" key="2">
    <source>
        <dbReference type="Proteomes" id="UP001154282"/>
    </source>
</evidence>
<accession>A0AAV0IB50</accession>
<sequence>SPIPSFSSPPSSSLLSASRAIPLLSHLLSSLIASEERSTRNRKINRISHSSLPLFSTYSLSPSSIKPRQIRTPNRIILSSLDRNLPLLCSPRRREKERSVQVEMPSPDSLLQLRSLKYLDLETGEAGLVSGAAAT</sequence>
<reference evidence="1" key="1">
    <citation type="submission" date="2022-08" db="EMBL/GenBank/DDBJ databases">
        <authorList>
            <person name="Gutierrez-Valencia J."/>
        </authorList>
    </citation>
    <scope>NUCLEOTIDE SEQUENCE</scope>
</reference>